<keyword evidence="3" id="KW-0175">Coiled coil</keyword>
<feature type="region of interest" description="Disordered" evidence="4">
    <location>
        <begin position="172"/>
        <end position="283"/>
    </location>
</feature>
<proteinExistence type="inferred from homology"/>
<dbReference type="PANTHER" id="PTHR12587">
    <property type="entry name" value="LAR INTERACTING PROTEIN LIP -RELATED PROTEIN"/>
    <property type="match status" value="1"/>
</dbReference>
<feature type="compositionally biased region" description="Basic and acidic residues" evidence="4">
    <location>
        <begin position="138"/>
        <end position="155"/>
    </location>
</feature>
<keyword evidence="2" id="KW-0677">Repeat</keyword>
<dbReference type="SMART" id="SM00454">
    <property type="entry name" value="SAM"/>
    <property type="match status" value="3"/>
</dbReference>
<dbReference type="GO" id="GO:0007528">
    <property type="term" value="P:neuromuscular junction development"/>
    <property type="evidence" value="ECO:0007669"/>
    <property type="project" value="TreeGrafter"/>
</dbReference>
<feature type="compositionally biased region" description="Low complexity" evidence="4">
    <location>
        <begin position="688"/>
        <end position="706"/>
    </location>
</feature>
<dbReference type="Proteomes" id="UP001372834">
    <property type="component" value="Unassembled WGS sequence"/>
</dbReference>
<accession>A0AAN8Q293</accession>
<name>A0AAN8Q293_POLSC</name>
<dbReference type="InterPro" id="IPR029515">
    <property type="entry name" value="Liprin"/>
</dbReference>
<evidence type="ECO:0000313" key="7">
    <source>
        <dbReference type="Proteomes" id="UP001372834"/>
    </source>
</evidence>
<dbReference type="CDD" id="cd09566">
    <property type="entry name" value="SAM_liprin-beta1_2_repeat2"/>
    <property type="match status" value="1"/>
</dbReference>
<feature type="compositionally biased region" description="Basic and acidic residues" evidence="4">
    <location>
        <begin position="247"/>
        <end position="264"/>
    </location>
</feature>
<feature type="compositionally biased region" description="Polar residues" evidence="4">
    <location>
        <begin position="265"/>
        <end position="276"/>
    </location>
</feature>
<dbReference type="InterPro" id="IPR037619">
    <property type="entry name" value="LIPB1/2_SAM_3rd"/>
</dbReference>
<comment type="similarity">
    <text evidence="1">Belongs to the liprin family. Liprin-beta subfamily.</text>
</comment>
<dbReference type="SUPFAM" id="SSF47769">
    <property type="entry name" value="SAM/Pointed domain"/>
    <property type="match status" value="3"/>
</dbReference>
<feature type="domain" description="SAM" evidence="5">
    <location>
        <begin position="855"/>
        <end position="913"/>
    </location>
</feature>
<dbReference type="PROSITE" id="PS50105">
    <property type="entry name" value="SAM_DOMAIN"/>
    <property type="match status" value="2"/>
</dbReference>
<organism evidence="6 7">
    <name type="scientific">Polyplax serrata</name>
    <name type="common">Common mouse louse</name>
    <dbReference type="NCBI Taxonomy" id="468196"/>
    <lineage>
        <taxon>Eukaryota</taxon>
        <taxon>Metazoa</taxon>
        <taxon>Ecdysozoa</taxon>
        <taxon>Arthropoda</taxon>
        <taxon>Hexapoda</taxon>
        <taxon>Insecta</taxon>
        <taxon>Pterygota</taxon>
        <taxon>Neoptera</taxon>
        <taxon>Paraneoptera</taxon>
        <taxon>Psocodea</taxon>
        <taxon>Troctomorpha</taxon>
        <taxon>Phthiraptera</taxon>
        <taxon>Anoplura</taxon>
        <taxon>Polyplacidae</taxon>
        <taxon>Polyplax</taxon>
    </lineage>
</organism>
<feature type="region of interest" description="Disordered" evidence="4">
    <location>
        <begin position="600"/>
        <end position="629"/>
    </location>
</feature>
<dbReference type="InterPro" id="IPR037617">
    <property type="entry name" value="LIPB1/2_SAM_1"/>
</dbReference>
<gene>
    <name evidence="6" type="ORF">RUM43_014280</name>
</gene>
<feature type="region of interest" description="Disordered" evidence="4">
    <location>
        <begin position="125"/>
        <end position="159"/>
    </location>
</feature>
<sequence length="1115" mass="126254">MLETTKRGNVASVIADIEKRQSLDLCNLTERRTSERQSQGSKENKKFGCDIVPRCKQLRVQEKESEAEKDRIALEEVKNCLLNIRREGGTSGQKVTGGDDSSPEESTIKQTWSGSMSTGLFTSGSDFSSSDYEEEELEGTKCEIESDVAGSERSKRNSITKDCNSDFHWVISSGKQSENSPPLCEAEELKERQAPLTGSVYDKERKNIESGLYYSTDRSRKPSSDYSVVDSTETSVQLRLPPQRPGSLDRKRLPKSRPERDQKCKSSILTRSPQSNRKTHAKSLGEELNLSVISENKKRDYYNKLEEWQQCLNDESDRCCQHYKNVCGGHGFIGNFCSCRHYHHQQWQSPCRSTFGSCENLQEKIFRKNSFGSQRTLYEDRNLRKLLWTDSQRLHDSNECLSPHCCQSERDKLYTWRLFGKSGPELEERLIRLENDKESLQLQVSVLTEQVDAQNEKILDLQQSLDDKKQQLTTTEDMLQREILTRSSLETQKLELMSAISEMKLQQAAVERENFELKEERKRYQNIKPPIIPRNSSPALSTPVGSSRMSPIDYSNSRKSSNTFSGQDLYQNDSTSSQPNSFSDSHHKYIISSTPNKMIGSVSGSLDHQQQQNNYFTSSPQPRSMDHYSSLPRQKILESKELNLLPETTGRVSASGKGLTSLITLKSEKSYSAPNLAETEKQPDTEQTDSIQSDSTSTSKSTVPSQIQHGTTSRKGIKKFFNKIKRSNSGNVNDLLGDGNFKRGRIRATMGPRIGYHIAQQYKPPDKPFSEWDTESLCGWLEELSLENYVADLRRWIKNGSQLLSASHSEIEKELGMKNQMHKKKLLLALQEMSEKGVECDELLKPAGCLDTAWVMRWLDDVGLPQHKEMFLTARVDGRMLHRLTMDDLATMHITSALHVASLKKGIKVLREYKMDPNYLTRRSIPNEPPPTAADVALWTNHRVMEWLRVVDLAEYAPNLRGSGVHGALMVYETKFTAELLASLLNIPPNKTLLRRHLNTHFKELLGRSVIQAKREAETTLGYIPLTPSAKVKAVKKPQFTLKRKKHKQEFDFGDLVCPLEDGASGENSFPTNACISANGGGLGGMKEKRHVPDVCPLTDPSPRDSPVITRVVRI</sequence>
<dbReference type="PANTHER" id="PTHR12587:SF14">
    <property type="entry name" value="AT31531P"/>
    <property type="match status" value="1"/>
</dbReference>
<dbReference type="Gene3D" id="1.10.150.50">
    <property type="entry name" value="Transcription Factor, Ets-1"/>
    <property type="match status" value="3"/>
</dbReference>
<feature type="domain" description="SAM" evidence="5">
    <location>
        <begin position="772"/>
        <end position="836"/>
    </location>
</feature>
<evidence type="ECO:0000313" key="6">
    <source>
        <dbReference type="EMBL" id="KAK6631184.1"/>
    </source>
</evidence>
<evidence type="ECO:0000256" key="3">
    <source>
        <dbReference type="ARBA" id="ARBA00023054"/>
    </source>
</evidence>
<dbReference type="InterPro" id="IPR001660">
    <property type="entry name" value="SAM"/>
</dbReference>
<evidence type="ECO:0000256" key="4">
    <source>
        <dbReference type="SAM" id="MobiDB-lite"/>
    </source>
</evidence>
<evidence type="ECO:0000256" key="2">
    <source>
        <dbReference type="ARBA" id="ARBA00022737"/>
    </source>
</evidence>
<reference evidence="6 7" key="1">
    <citation type="submission" date="2023-10" db="EMBL/GenBank/DDBJ databases">
        <title>Genomes of two closely related lineages of the louse Polyplax serrata with different host specificities.</title>
        <authorList>
            <person name="Martinu J."/>
            <person name="Tarabai H."/>
            <person name="Stefka J."/>
            <person name="Hypsa V."/>
        </authorList>
    </citation>
    <scope>NUCLEOTIDE SEQUENCE [LARGE SCALE GENOMIC DNA]</scope>
    <source>
        <strain evidence="6">HR10_N</strain>
    </source>
</reference>
<dbReference type="CDD" id="cd09563">
    <property type="entry name" value="SAM_liprin-beta1_2_repeat1"/>
    <property type="match status" value="1"/>
</dbReference>
<feature type="compositionally biased region" description="Polar residues" evidence="4">
    <location>
        <begin position="224"/>
        <end position="237"/>
    </location>
</feature>
<feature type="compositionally biased region" description="Polar residues" evidence="4">
    <location>
        <begin position="534"/>
        <end position="583"/>
    </location>
</feature>
<feature type="region of interest" description="Disordered" evidence="4">
    <location>
        <begin position="88"/>
        <end position="110"/>
    </location>
</feature>
<dbReference type="AlphaFoldDB" id="A0AAN8Q293"/>
<dbReference type="EMBL" id="JAWJWE010000009">
    <property type="protein sequence ID" value="KAK6631184.1"/>
    <property type="molecule type" value="Genomic_DNA"/>
</dbReference>
<dbReference type="Pfam" id="PF00536">
    <property type="entry name" value="SAM_1"/>
    <property type="match status" value="2"/>
</dbReference>
<dbReference type="InterPro" id="IPR037618">
    <property type="entry name" value="LIPB1/2_SAM_2nd"/>
</dbReference>
<feature type="region of interest" description="Disordered" evidence="4">
    <location>
        <begin position="673"/>
        <end position="714"/>
    </location>
</feature>
<comment type="caution">
    <text evidence="6">The sequence shown here is derived from an EMBL/GenBank/DDBJ whole genome shotgun (WGS) entry which is preliminary data.</text>
</comment>
<protein>
    <recommendedName>
        <fullName evidence="5">SAM domain-containing protein</fullName>
    </recommendedName>
</protein>
<evidence type="ECO:0000256" key="1">
    <source>
        <dbReference type="ARBA" id="ARBA00007547"/>
    </source>
</evidence>
<dbReference type="InterPro" id="IPR058914">
    <property type="entry name" value="LIPB1/2_CC"/>
</dbReference>
<dbReference type="GO" id="GO:0048786">
    <property type="term" value="C:presynaptic active zone"/>
    <property type="evidence" value="ECO:0007669"/>
    <property type="project" value="TreeGrafter"/>
</dbReference>
<dbReference type="Pfam" id="PF07647">
    <property type="entry name" value="SAM_2"/>
    <property type="match status" value="1"/>
</dbReference>
<feature type="compositionally biased region" description="Polar residues" evidence="4">
    <location>
        <begin position="600"/>
        <end position="622"/>
    </location>
</feature>
<feature type="region of interest" description="Disordered" evidence="4">
    <location>
        <begin position="526"/>
        <end position="588"/>
    </location>
</feature>
<dbReference type="Pfam" id="PF26022">
    <property type="entry name" value="CC_Liprin_beta"/>
    <property type="match status" value="1"/>
</dbReference>
<evidence type="ECO:0000259" key="5">
    <source>
        <dbReference type="PROSITE" id="PS50105"/>
    </source>
</evidence>
<dbReference type="InterPro" id="IPR013761">
    <property type="entry name" value="SAM/pointed_sf"/>
</dbReference>
<dbReference type="CDD" id="cd09569">
    <property type="entry name" value="SAM_liprin-beta1_2_repeat3"/>
    <property type="match status" value="1"/>
</dbReference>
<dbReference type="FunFam" id="1.10.150.50:FF:000007">
    <property type="entry name" value="Liprin-beta-1 isoform 1"/>
    <property type="match status" value="1"/>
</dbReference>